<name>M4B7Y4_HYAAE</name>
<sequence>MSGRREASCRLDRWYCSSSDGDWVRATSTSIPGPFSVHNGVALRVAVPDRTMKVKPRRQVYPPPRYAARAFEVVTTDFFTGASAQLEGVIANVVNAEEQARAAAMWWDTKKMIFGSDTPRCPRMLVENQRPATAET</sequence>
<keyword evidence="2" id="KW-1185">Reference proteome</keyword>
<dbReference type="HOGENOM" id="CLU_1879391_0_0_1"/>
<dbReference type="Proteomes" id="UP000011713">
    <property type="component" value="Unassembled WGS sequence"/>
</dbReference>
<accession>M4B7Y4</accession>
<reference evidence="2" key="1">
    <citation type="journal article" date="2010" name="Science">
        <title>Signatures of adaptation to obligate biotrophy in the Hyaloperonospora arabidopsidis genome.</title>
        <authorList>
            <person name="Baxter L."/>
            <person name="Tripathy S."/>
            <person name="Ishaque N."/>
            <person name="Boot N."/>
            <person name="Cabral A."/>
            <person name="Kemen E."/>
            <person name="Thines M."/>
            <person name="Ah-Fong A."/>
            <person name="Anderson R."/>
            <person name="Badejoko W."/>
            <person name="Bittner-Eddy P."/>
            <person name="Boore J.L."/>
            <person name="Chibucos M.C."/>
            <person name="Coates M."/>
            <person name="Dehal P."/>
            <person name="Delehaunty K."/>
            <person name="Dong S."/>
            <person name="Downton P."/>
            <person name="Dumas B."/>
            <person name="Fabro G."/>
            <person name="Fronick C."/>
            <person name="Fuerstenberg S.I."/>
            <person name="Fulton L."/>
            <person name="Gaulin E."/>
            <person name="Govers F."/>
            <person name="Hughes L."/>
            <person name="Humphray S."/>
            <person name="Jiang R.H."/>
            <person name="Judelson H."/>
            <person name="Kamoun S."/>
            <person name="Kyung K."/>
            <person name="Meijer H."/>
            <person name="Minx P."/>
            <person name="Morris P."/>
            <person name="Nelson J."/>
            <person name="Phuntumart V."/>
            <person name="Qutob D."/>
            <person name="Rehmany A."/>
            <person name="Rougon-Cardoso A."/>
            <person name="Ryden P."/>
            <person name="Torto-Alalibo T."/>
            <person name="Studholme D."/>
            <person name="Wang Y."/>
            <person name="Win J."/>
            <person name="Wood J."/>
            <person name="Clifton S.W."/>
            <person name="Rogers J."/>
            <person name="Van den Ackerveken G."/>
            <person name="Jones J.D."/>
            <person name="McDowell J.M."/>
            <person name="Beynon J."/>
            <person name="Tyler B.M."/>
        </authorList>
    </citation>
    <scope>NUCLEOTIDE SEQUENCE [LARGE SCALE GENOMIC DNA]</scope>
    <source>
        <strain evidence="2">Emoy2</strain>
    </source>
</reference>
<organism evidence="1 2">
    <name type="scientific">Hyaloperonospora arabidopsidis (strain Emoy2)</name>
    <name type="common">Downy mildew agent</name>
    <name type="synonym">Peronospora arabidopsidis</name>
    <dbReference type="NCBI Taxonomy" id="559515"/>
    <lineage>
        <taxon>Eukaryota</taxon>
        <taxon>Sar</taxon>
        <taxon>Stramenopiles</taxon>
        <taxon>Oomycota</taxon>
        <taxon>Peronosporomycetes</taxon>
        <taxon>Peronosporales</taxon>
        <taxon>Peronosporaceae</taxon>
        <taxon>Hyaloperonospora</taxon>
    </lineage>
</organism>
<dbReference type="VEuPathDB" id="FungiDB:HpaG802386"/>
<evidence type="ECO:0000313" key="1">
    <source>
        <dbReference type="EnsemblProtists" id="HpaP802386"/>
    </source>
</evidence>
<dbReference type="EnsemblProtists" id="HpaT802386">
    <property type="protein sequence ID" value="HpaP802386"/>
    <property type="gene ID" value="HpaG802386"/>
</dbReference>
<proteinExistence type="predicted"/>
<protein>
    <submittedName>
        <fullName evidence="1">Uncharacterized protein</fullName>
    </submittedName>
</protein>
<dbReference type="InParanoid" id="M4B7Y4"/>
<evidence type="ECO:0000313" key="2">
    <source>
        <dbReference type="Proteomes" id="UP000011713"/>
    </source>
</evidence>
<reference evidence="1" key="2">
    <citation type="submission" date="2015-06" db="UniProtKB">
        <authorList>
            <consortium name="EnsemblProtists"/>
        </authorList>
    </citation>
    <scope>IDENTIFICATION</scope>
    <source>
        <strain evidence="1">Emoy2</strain>
    </source>
</reference>
<dbReference type="EMBL" id="JH597876">
    <property type="status" value="NOT_ANNOTATED_CDS"/>
    <property type="molecule type" value="Genomic_DNA"/>
</dbReference>
<dbReference type="AlphaFoldDB" id="M4B7Y4"/>